<evidence type="ECO:0000259" key="3">
    <source>
        <dbReference type="Pfam" id="PF14612"/>
    </source>
</evidence>
<keyword evidence="6" id="KW-1185">Reference proteome</keyword>
<dbReference type="GO" id="GO:0031011">
    <property type="term" value="C:Ino80 complex"/>
    <property type="evidence" value="ECO:0007669"/>
    <property type="project" value="InterPro"/>
</dbReference>
<feature type="domain" description="INO80 complex subunit 3 N-terminal" evidence="3">
    <location>
        <begin position="33"/>
        <end position="101"/>
    </location>
</feature>
<reference evidence="5 6" key="1">
    <citation type="submission" date="2023-11" db="EMBL/GenBank/DDBJ databases">
        <title>An acidophilic fungus is an integral part of prey digestion in a carnivorous sundew plant.</title>
        <authorList>
            <person name="Tsai I.J."/>
        </authorList>
    </citation>
    <scope>NUCLEOTIDE SEQUENCE [LARGE SCALE GENOMIC DNA]</scope>
    <source>
        <strain evidence="5">169a</strain>
    </source>
</reference>
<protein>
    <submittedName>
        <fullName evidence="5">Uncharacterized protein</fullName>
    </submittedName>
</protein>
<dbReference type="Proteomes" id="UP001303373">
    <property type="component" value="Chromosome 6"/>
</dbReference>
<feature type="compositionally biased region" description="Basic and acidic residues" evidence="2">
    <location>
        <begin position="367"/>
        <end position="377"/>
    </location>
</feature>
<name>A0AAQ3M595_9PEZI</name>
<evidence type="ECO:0000313" key="6">
    <source>
        <dbReference type="Proteomes" id="UP001303373"/>
    </source>
</evidence>
<dbReference type="Pfam" id="PF24244">
    <property type="entry name" value="Iec3-like_M"/>
    <property type="match status" value="1"/>
</dbReference>
<sequence length="377" mass="41482">MSDSETTIAVAHEDPHASMGGKSLASLERPRYKSWRKKYRKMRVVFDATLDENKRLYKEEIKLEAIAKRLREELDGLLELCLDLNQTPSLPAALRFDVAAPHQRNASSHSAVPANITPEQGDAILAEYTAAVRDGKIPPIDLHVIREQVERSLAAQDVPRLEELEARIPHSIPSESNELPPELKGDDLPGYLTIEQQTEHLLRRDAQLGDHTSIARVEKEAAASAEEKHLTDLTSRELDRQVEILNPQSQHNWLRIHSRINGTGEGDETESLASHETPRSGRKRGGGPAKNLAKQIGDRALGRAREGYSPGAASAMGDEDELGFIDEYPGSGRKRAKDPDGTYRVKGGGKSGKGSVKRKRASGDGAENAKKSRVDVD</sequence>
<dbReference type="AlphaFoldDB" id="A0AAQ3M595"/>
<feature type="region of interest" description="Disordered" evidence="2">
    <location>
        <begin position="305"/>
        <end position="377"/>
    </location>
</feature>
<evidence type="ECO:0000259" key="4">
    <source>
        <dbReference type="Pfam" id="PF24244"/>
    </source>
</evidence>
<feature type="region of interest" description="Disordered" evidence="2">
    <location>
        <begin position="260"/>
        <end position="292"/>
    </location>
</feature>
<feature type="region of interest" description="Disordered" evidence="2">
    <location>
        <begin position="1"/>
        <end position="24"/>
    </location>
</feature>
<gene>
    <name evidence="5" type="ORF">R9X50_00435500</name>
</gene>
<feature type="domain" description="INO80 complex subunit 3-like middle region" evidence="4">
    <location>
        <begin position="161"/>
        <end position="257"/>
    </location>
</feature>
<evidence type="ECO:0000256" key="1">
    <source>
        <dbReference type="SAM" id="Coils"/>
    </source>
</evidence>
<keyword evidence="1" id="KW-0175">Coiled coil</keyword>
<dbReference type="GO" id="GO:0006338">
    <property type="term" value="P:chromatin remodeling"/>
    <property type="evidence" value="ECO:0007669"/>
    <property type="project" value="InterPro"/>
</dbReference>
<feature type="coiled-coil region" evidence="1">
    <location>
        <begin position="53"/>
        <end position="87"/>
    </location>
</feature>
<proteinExistence type="predicted"/>
<dbReference type="InterPro" id="IPR055449">
    <property type="entry name" value="Iec3-like_M"/>
</dbReference>
<accession>A0AAQ3M595</accession>
<organism evidence="5 6">
    <name type="scientific">Acrodontium crateriforme</name>
    <dbReference type="NCBI Taxonomy" id="150365"/>
    <lineage>
        <taxon>Eukaryota</taxon>
        <taxon>Fungi</taxon>
        <taxon>Dikarya</taxon>
        <taxon>Ascomycota</taxon>
        <taxon>Pezizomycotina</taxon>
        <taxon>Dothideomycetes</taxon>
        <taxon>Dothideomycetidae</taxon>
        <taxon>Mycosphaerellales</taxon>
        <taxon>Teratosphaeriaceae</taxon>
        <taxon>Acrodontium</taxon>
    </lineage>
</organism>
<dbReference type="Pfam" id="PF14612">
    <property type="entry name" value="Ino80_Iec3"/>
    <property type="match status" value="1"/>
</dbReference>
<dbReference type="InterPro" id="IPR032742">
    <property type="entry name" value="Iec3_N"/>
</dbReference>
<dbReference type="EMBL" id="CP138585">
    <property type="protein sequence ID" value="WPH01509.1"/>
    <property type="molecule type" value="Genomic_DNA"/>
</dbReference>
<evidence type="ECO:0000313" key="5">
    <source>
        <dbReference type="EMBL" id="WPH01509.1"/>
    </source>
</evidence>
<evidence type="ECO:0000256" key="2">
    <source>
        <dbReference type="SAM" id="MobiDB-lite"/>
    </source>
</evidence>